<sequence length="176" mass="21407">MQLNISKKKYNICKVFENIFIPDDVINTHIYKYLKFSDIVIFGLLNKKFKKDNDIIINSVKKIQKNFRYNRLPASYGSMDMFGNLLSWENYYKQMKIFKKNLLYRKLIVNNYISWKNYPYFLVKKSMNRPSSRYLIVSDWLKTYFPDDINDVTKRDILNFLKENRITVREIIYAGW</sequence>
<name>A0A6C0F772_9ZZZZ</name>
<accession>A0A6C0F772</accession>
<dbReference type="EMBL" id="MN738804">
    <property type="protein sequence ID" value="QHT37666.1"/>
    <property type="molecule type" value="Genomic_DNA"/>
</dbReference>
<organism evidence="1">
    <name type="scientific">viral metagenome</name>
    <dbReference type="NCBI Taxonomy" id="1070528"/>
    <lineage>
        <taxon>unclassified sequences</taxon>
        <taxon>metagenomes</taxon>
        <taxon>organismal metagenomes</taxon>
    </lineage>
</organism>
<proteinExistence type="predicted"/>
<evidence type="ECO:0000313" key="1">
    <source>
        <dbReference type="EMBL" id="QHT37666.1"/>
    </source>
</evidence>
<protein>
    <submittedName>
        <fullName evidence="1">Uncharacterized protein</fullName>
    </submittedName>
</protein>
<dbReference type="AlphaFoldDB" id="A0A6C0F772"/>
<reference evidence="1" key="1">
    <citation type="journal article" date="2020" name="Nature">
        <title>Giant virus diversity and host interactions through global metagenomics.</title>
        <authorList>
            <person name="Schulz F."/>
            <person name="Roux S."/>
            <person name="Paez-Espino D."/>
            <person name="Jungbluth S."/>
            <person name="Walsh D.A."/>
            <person name="Denef V.J."/>
            <person name="McMahon K.D."/>
            <person name="Konstantinidis K.T."/>
            <person name="Eloe-Fadrosh E.A."/>
            <person name="Kyrpides N.C."/>
            <person name="Woyke T."/>
        </authorList>
    </citation>
    <scope>NUCLEOTIDE SEQUENCE</scope>
    <source>
        <strain evidence="1">GVMAG-S-ERX555997-44</strain>
    </source>
</reference>